<dbReference type="SUPFAM" id="SSF160350">
    <property type="entry name" value="Rnp2-like"/>
    <property type="match status" value="1"/>
</dbReference>
<dbReference type="InterPro" id="IPR016819">
    <property type="entry name" value="RNase_P/MRP_POP5"/>
</dbReference>
<evidence type="ECO:0000256" key="3">
    <source>
        <dbReference type="ARBA" id="ARBA00022552"/>
    </source>
</evidence>
<dbReference type="EMBL" id="JABAYA010000033">
    <property type="protein sequence ID" value="KAF7728647.1"/>
    <property type="molecule type" value="Genomic_DNA"/>
</dbReference>
<dbReference type="GO" id="GO:0005634">
    <property type="term" value="C:nucleus"/>
    <property type="evidence" value="ECO:0007669"/>
    <property type="project" value="UniProtKB-SubCell"/>
</dbReference>
<dbReference type="OrthoDB" id="24745at2759"/>
<dbReference type="Gene3D" id="3.30.70.3250">
    <property type="entry name" value="Ribonuclease P, Pop5 subunit"/>
    <property type="match status" value="1"/>
</dbReference>
<evidence type="ECO:0000256" key="7">
    <source>
        <dbReference type="PIRNR" id="PIRNR023803"/>
    </source>
</evidence>
<dbReference type="PANTHER" id="PTHR48414">
    <property type="entry name" value="POP5 HOMOLOG, RIBONUCLEASE P_MRP SUBUNIT"/>
    <property type="match status" value="1"/>
</dbReference>
<keyword evidence="4 7" id="KW-0819">tRNA processing</keyword>
<keyword evidence="3" id="KW-0698">rRNA processing</keyword>
<organism evidence="8 9">
    <name type="scientific">Apophysomyces ossiformis</name>
    <dbReference type="NCBI Taxonomy" id="679940"/>
    <lineage>
        <taxon>Eukaryota</taxon>
        <taxon>Fungi</taxon>
        <taxon>Fungi incertae sedis</taxon>
        <taxon>Mucoromycota</taxon>
        <taxon>Mucoromycotina</taxon>
        <taxon>Mucoromycetes</taxon>
        <taxon>Mucorales</taxon>
        <taxon>Mucorineae</taxon>
        <taxon>Mucoraceae</taxon>
        <taxon>Apophysomyces</taxon>
    </lineage>
</organism>
<sequence length="159" mass="18474">MVRLKNRWILFELVEDPVIENNRVSFPRTTFGVTEEDITTTIRQAINMNYGDFGSGMVWSAGVKWYNPETRMGILRVPRDYLDMYLATLFFIKAINNLPCSFQVHHVSGTIIFIQKTAIQRDADLYLEQKMKMEAKGKIYSVVDKIEASERQIKQICDV</sequence>
<dbReference type="GO" id="GO:0033204">
    <property type="term" value="F:ribonuclease P RNA binding"/>
    <property type="evidence" value="ECO:0007669"/>
    <property type="project" value="InterPro"/>
</dbReference>
<comment type="similarity">
    <text evidence="2 7">Belongs to the eukaryotic/archaeal RNase P protein component 2 family.</text>
</comment>
<evidence type="ECO:0000256" key="2">
    <source>
        <dbReference type="ARBA" id="ARBA00010800"/>
    </source>
</evidence>
<keyword evidence="5" id="KW-0539">Nucleus</keyword>
<proteinExistence type="inferred from homology"/>
<accession>A0A8H7BVY7</accession>
<dbReference type="EC" id="3.1.26.5" evidence="7"/>
<dbReference type="PANTHER" id="PTHR48414:SF1">
    <property type="entry name" value="POP5 HOMOLOG, RIBONUCLEASE P_MRP SUBUNIT"/>
    <property type="match status" value="1"/>
</dbReference>
<gene>
    <name evidence="8" type="ORF">EC973_005684</name>
</gene>
<dbReference type="AlphaFoldDB" id="A0A8H7BVY7"/>
<evidence type="ECO:0000256" key="6">
    <source>
        <dbReference type="ARBA" id="ARBA00044198"/>
    </source>
</evidence>
<dbReference type="GO" id="GO:0004526">
    <property type="term" value="F:ribonuclease P activity"/>
    <property type="evidence" value="ECO:0007669"/>
    <property type="project" value="UniProtKB-EC"/>
</dbReference>
<dbReference type="Proteomes" id="UP000605846">
    <property type="component" value="Unassembled WGS sequence"/>
</dbReference>
<dbReference type="InterPro" id="IPR038085">
    <property type="entry name" value="Rnp2-like_sf"/>
</dbReference>
<dbReference type="GO" id="GO:0006364">
    <property type="term" value="P:rRNA processing"/>
    <property type="evidence" value="ECO:0007669"/>
    <property type="project" value="UniProtKB-KW"/>
</dbReference>
<keyword evidence="9" id="KW-1185">Reference proteome</keyword>
<reference evidence="8" key="1">
    <citation type="submission" date="2020-01" db="EMBL/GenBank/DDBJ databases">
        <title>Genome Sequencing of Three Apophysomyces-Like Fungal Strains Confirms a Novel Fungal Genus in the Mucoromycota with divergent Burkholderia-like Endosymbiotic Bacteria.</title>
        <authorList>
            <person name="Stajich J.E."/>
            <person name="Macias A.M."/>
            <person name="Carter-House D."/>
            <person name="Lovett B."/>
            <person name="Kasson L.R."/>
            <person name="Berry K."/>
            <person name="Grigoriev I."/>
            <person name="Chang Y."/>
            <person name="Spatafora J."/>
            <person name="Kasson M.T."/>
        </authorList>
    </citation>
    <scope>NUCLEOTIDE SEQUENCE</scope>
    <source>
        <strain evidence="8">NRRL A-21654</strain>
    </source>
</reference>
<comment type="catalytic activity">
    <reaction evidence="7">
        <text>Endonucleolytic cleavage of RNA, removing 5'-extranucleotides from tRNA precursor.</text>
        <dbReference type="EC" id="3.1.26.5"/>
    </reaction>
</comment>
<dbReference type="GO" id="GO:0030677">
    <property type="term" value="C:ribonuclease P complex"/>
    <property type="evidence" value="ECO:0007669"/>
    <property type="project" value="InterPro"/>
</dbReference>
<evidence type="ECO:0000256" key="4">
    <source>
        <dbReference type="ARBA" id="ARBA00022694"/>
    </source>
</evidence>
<evidence type="ECO:0000313" key="8">
    <source>
        <dbReference type="EMBL" id="KAF7728647.1"/>
    </source>
</evidence>
<dbReference type="Pfam" id="PF01900">
    <property type="entry name" value="RNase_P_Rpp14"/>
    <property type="match status" value="1"/>
</dbReference>
<evidence type="ECO:0000256" key="5">
    <source>
        <dbReference type="ARBA" id="ARBA00023242"/>
    </source>
</evidence>
<evidence type="ECO:0000313" key="9">
    <source>
        <dbReference type="Proteomes" id="UP000605846"/>
    </source>
</evidence>
<comment type="caution">
    <text evidence="8">The sequence shown here is derived from an EMBL/GenBank/DDBJ whole genome shotgun (WGS) entry which is preliminary data.</text>
</comment>
<comment type="subcellular location">
    <subcellularLocation>
        <location evidence="1">Nucleus</location>
    </subcellularLocation>
</comment>
<protein>
    <recommendedName>
        <fullName evidence="6 7">Ribonuclease P/MRP protein subunit POP5</fullName>
        <ecNumber evidence="7">3.1.26.5</ecNumber>
    </recommendedName>
</protein>
<dbReference type="GO" id="GO:0001682">
    <property type="term" value="P:tRNA 5'-leader removal"/>
    <property type="evidence" value="ECO:0007669"/>
    <property type="project" value="InterPro"/>
</dbReference>
<comment type="function">
    <text evidence="7">Component of ribonuclease P, a protein complex that generates mature tRNA molecules by cleaving their 5'-ends.</text>
</comment>
<name>A0A8H7BVY7_9FUNG</name>
<dbReference type="InterPro" id="IPR002759">
    <property type="entry name" value="Pop5/Rpp14/Rnp2-like"/>
</dbReference>
<evidence type="ECO:0000256" key="1">
    <source>
        <dbReference type="ARBA" id="ARBA00004123"/>
    </source>
</evidence>
<dbReference type="PIRSF" id="PIRSF023803">
    <property type="entry name" value="Ribonuclease_P_prd"/>
    <property type="match status" value="1"/>
</dbReference>